<sequence length="1109" mass="119324">MPATALRRAAPPARPAPLTGRARLVPLGVGLLVLVLYVWWSLLQWHRWEVPSWDLGIFTQLAKSYAAGDGPVVHIKGHGANLLGDHFHPILVLLGPVYALFPSALTLLVVQDVLVAVSAGALTGFAVRALGPGPGAALGLAYGISFGLQAAVAVQFHEVAFALPLLVLALGCLVERRWTAAALWAAPVAFVKEDLGVTVAVLGLVIAWRAHREADGDRRPVALGLALAAWGAAWSALAVTVVLPALSPDGRFAYADRLDLAAVAADPAGALVSLVLPGQKAHTWLAVLAVGVVVAVRSPLALVALPTLLWRMLSPNHGYWGTGWHYSAVLMPIVFVALLDAVLRLRGGRLRRLARAAPALALVVALLMVPGRPLADLVDPAAYRPDPRAGAKAAVVAAVPEGASVATDLTLLHHLVPGAQVHWLGSEGDPAPDYVVVDRLGAAWGGNPPVDVAGWARQRYGAGYTEVRDEKHLVLITRHFSMTVDTPSTPSTPGTAEEHTITFAELGIDSRVLATLDEVGYENPTPIQAATIPVLLQGKDVVGLAQTGTGKTAAFAVPALSRLAELSDVNGVSRDTQVLVLAPTRELALQVGEAFSSYATHLEDFTVLPVYGGSPYGPQLAGLRRGAQVVVGTPGRVIDHLKKGSLDLSHLQYVVLDEADEMLRMGFAEDVEQILSQTPVEKQVALFSATMPPAIRKIAKQYLRDPQEIAVKGKTTTGTNTRQRYLQVMGSHKMEAMTRILEVGDYDGVIVFVRTKAATEEVADRLKARGYAAAAINGDIPQNMRERTVEALREGKIDVLVATDVAARGLDVERISLVVNYDIPHDTESYVHRIGRTGRAGRSGEAILFMTPREKYLLRAIEKATRQPVELMRMPSTEDVNQTRKDKFAQQIMDTMESEDLGQFRELVEQYQAEHDVDAVEIAAAIAVMAQDGRPFFVEELPEPVQRTRDRDRPGRDGDDRPRREPRTEKGMATYRMSVGHRHRVSPGSVVGALTNEGGLSGEQIGAIDIRSTHTLVGLPENLPASTLDRLSRTRINGELIQLEADRGPGAGARTRPRSTSSSYQDRPRRGGGARGDDSRGGYQGKRSGYSAGDRDGEKPFRKPRSKKY</sequence>
<feature type="transmembrane region" description="Helical" evidence="11">
    <location>
        <begin position="24"/>
        <end position="43"/>
    </location>
</feature>
<feature type="region of interest" description="Disordered" evidence="10">
    <location>
        <begin position="939"/>
        <end position="976"/>
    </location>
</feature>
<dbReference type="GO" id="GO:0016787">
    <property type="term" value="F:hydrolase activity"/>
    <property type="evidence" value="ECO:0007669"/>
    <property type="project" value="UniProtKB-KW"/>
</dbReference>
<dbReference type="FunFam" id="3.40.50.300:FF:000108">
    <property type="entry name" value="ATP-dependent RNA helicase RhlE"/>
    <property type="match status" value="1"/>
</dbReference>
<dbReference type="PANTHER" id="PTHR47963">
    <property type="entry name" value="DEAD-BOX ATP-DEPENDENT RNA HELICASE 47, MITOCHONDRIAL"/>
    <property type="match status" value="1"/>
</dbReference>
<keyword evidence="11" id="KW-0812">Transmembrane</keyword>
<dbReference type="InterPro" id="IPR001650">
    <property type="entry name" value="Helicase_C-like"/>
</dbReference>
<feature type="transmembrane region" description="Helical" evidence="11">
    <location>
        <begin position="113"/>
        <end position="130"/>
    </location>
</feature>
<feature type="domain" description="Helicase ATP-binding" evidence="12">
    <location>
        <begin position="532"/>
        <end position="709"/>
    </location>
</feature>
<feature type="transmembrane region" description="Helical" evidence="11">
    <location>
        <begin position="258"/>
        <end position="276"/>
    </location>
</feature>
<dbReference type="Pfam" id="PF09852">
    <property type="entry name" value="DUF2079"/>
    <property type="match status" value="1"/>
</dbReference>
<evidence type="ECO:0000256" key="4">
    <source>
        <dbReference type="ARBA" id="ARBA00022801"/>
    </source>
</evidence>
<evidence type="ECO:0000259" key="12">
    <source>
        <dbReference type="PROSITE" id="PS51192"/>
    </source>
</evidence>
<feature type="transmembrane region" description="Helical" evidence="11">
    <location>
        <begin position="283"/>
        <end position="304"/>
    </location>
</feature>
<dbReference type="Pfam" id="PF03880">
    <property type="entry name" value="DbpA"/>
    <property type="match status" value="1"/>
</dbReference>
<dbReference type="InterPro" id="IPR050547">
    <property type="entry name" value="DEAD_box_RNA_helicases"/>
</dbReference>
<dbReference type="GO" id="GO:0070417">
    <property type="term" value="P:cellular response to cold"/>
    <property type="evidence" value="ECO:0007669"/>
    <property type="project" value="InterPro"/>
</dbReference>
<keyword evidence="16" id="KW-1185">Reference proteome</keyword>
<dbReference type="InterPro" id="IPR012677">
    <property type="entry name" value="Nucleotide-bd_a/b_plait_sf"/>
</dbReference>
<keyword evidence="4" id="KW-0378">Hydrolase</keyword>
<proteinExistence type="inferred from homology"/>
<dbReference type="GO" id="GO:0005840">
    <property type="term" value="C:ribosome"/>
    <property type="evidence" value="ECO:0007669"/>
    <property type="project" value="TreeGrafter"/>
</dbReference>
<keyword evidence="5" id="KW-0347">Helicase</keyword>
<dbReference type="InterPro" id="IPR028618">
    <property type="entry name" value="DEAD_helicase_DeaD"/>
</dbReference>
<dbReference type="PROSITE" id="PS51195">
    <property type="entry name" value="Q_MOTIF"/>
    <property type="match status" value="1"/>
</dbReference>
<dbReference type="InterPro" id="IPR044742">
    <property type="entry name" value="DEAD/DEAH_RhlB"/>
</dbReference>
<keyword evidence="11" id="KW-0472">Membrane</keyword>
<evidence type="ECO:0000256" key="11">
    <source>
        <dbReference type="SAM" id="Phobius"/>
    </source>
</evidence>
<keyword evidence="3" id="KW-0547">Nucleotide-binding</keyword>
<evidence type="ECO:0000256" key="2">
    <source>
        <dbReference type="ARBA" id="ARBA00022490"/>
    </source>
</evidence>
<dbReference type="CDD" id="cd18787">
    <property type="entry name" value="SF2_C_DEAD"/>
    <property type="match status" value="1"/>
</dbReference>
<dbReference type="InterPro" id="IPR011545">
    <property type="entry name" value="DEAD/DEAH_box_helicase_dom"/>
</dbReference>
<dbReference type="AlphaFoldDB" id="A0A9W6C1A8"/>
<gene>
    <name evidence="15" type="primary">PLESTB003378</name>
    <name evidence="15" type="ORF">PLESTB_001878500</name>
</gene>
<keyword evidence="6" id="KW-0067">ATP-binding</keyword>
<evidence type="ECO:0000256" key="6">
    <source>
        <dbReference type="ARBA" id="ARBA00022840"/>
    </source>
</evidence>
<feature type="transmembrane region" description="Helical" evidence="11">
    <location>
        <begin position="161"/>
        <end position="178"/>
    </location>
</feature>
<evidence type="ECO:0000256" key="7">
    <source>
        <dbReference type="ARBA" id="ARBA00022884"/>
    </source>
</evidence>
<keyword evidence="7" id="KW-0694">RNA-binding</keyword>
<dbReference type="InterPro" id="IPR014014">
    <property type="entry name" value="RNA_helicase_DEAD_Q_motif"/>
</dbReference>
<feature type="domain" description="Helicase C-terminal" evidence="13">
    <location>
        <begin position="736"/>
        <end position="880"/>
    </location>
</feature>
<reference evidence="15 16" key="1">
    <citation type="journal article" date="2023" name="Commun. Biol.">
        <title>Reorganization of the ancestral sex-determining regions during the evolution of trioecy in Pleodorina starrii.</title>
        <authorList>
            <person name="Takahashi K."/>
            <person name="Suzuki S."/>
            <person name="Kawai-Toyooka H."/>
            <person name="Yamamoto K."/>
            <person name="Hamaji T."/>
            <person name="Ootsuki R."/>
            <person name="Yamaguchi H."/>
            <person name="Kawachi M."/>
            <person name="Higashiyama T."/>
            <person name="Nozaki H."/>
        </authorList>
    </citation>
    <scope>NUCLEOTIDE SEQUENCE [LARGE SCALE GENOMIC DNA]</scope>
    <source>
        <strain evidence="15 16">NIES-4479</strain>
    </source>
</reference>
<evidence type="ECO:0000259" key="14">
    <source>
        <dbReference type="PROSITE" id="PS51195"/>
    </source>
</evidence>
<evidence type="ECO:0000256" key="5">
    <source>
        <dbReference type="ARBA" id="ARBA00022806"/>
    </source>
</evidence>
<dbReference type="Gene3D" id="3.30.70.330">
    <property type="match status" value="1"/>
</dbReference>
<feature type="transmembrane region" description="Helical" evidence="11">
    <location>
        <begin position="87"/>
        <end position="108"/>
    </location>
</feature>
<evidence type="ECO:0000313" key="16">
    <source>
        <dbReference type="Proteomes" id="UP001165080"/>
    </source>
</evidence>
<dbReference type="GO" id="GO:0000027">
    <property type="term" value="P:ribosomal large subunit assembly"/>
    <property type="evidence" value="ECO:0007669"/>
    <property type="project" value="InterPro"/>
</dbReference>
<dbReference type="PROSITE" id="PS00039">
    <property type="entry name" value="DEAD_ATP_HELICASE"/>
    <property type="match status" value="1"/>
</dbReference>
<organism evidence="15 16">
    <name type="scientific">Pleodorina starrii</name>
    <dbReference type="NCBI Taxonomy" id="330485"/>
    <lineage>
        <taxon>Eukaryota</taxon>
        <taxon>Viridiplantae</taxon>
        <taxon>Chlorophyta</taxon>
        <taxon>core chlorophytes</taxon>
        <taxon>Chlorophyceae</taxon>
        <taxon>CS clade</taxon>
        <taxon>Chlamydomonadales</taxon>
        <taxon>Volvocaceae</taxon>
        <taxon>Pleodorina</taxon>
    </lineage>
</organism>
<dbReference type="GO" id="GO:0005829">
    <property type="term" value="C:cytosol"/>
    <property type="evidence" value="ECO:0007669"/>
    <property type="project" value="TreeGrafter"/>
</dbReference>
<dbReference type="SMART" id="SM00490">
    <property type="entry name" value="HELICc"/>
    <property type="match status" value="1"/>
</dbReference>
<dbReference type="PANTHER" id="PTHR47963:SF8">
    <property type="entry name" value="ATP-DEPENDENT RNA HELICASE DEAD"/>
    <property type="match status" value="1"/>
</dbReference>
<feature type="transmembrane region" description="Helical" evidence="11">
    <location>
        <begin position="324"/>
        <end position="343"/>
    </location>
</feature>
<accession>A0A9W6C1A8</accession>
<dbReference type="InterPro" id="IPR000629">
    <property type="entry name" value="RNA-helicase_DEAD-box_CS"/>
</dbReference>
<name>A0A9W6C1A8_9CHLO</name>
<dbReference type="Pfam" id="PF00270">
    <property type="entry name" value="DEAD"/>
    <property type="match status" value="1"/>
</dbReference>
<feature type="compositionally biased region" description="Basic and acidic residues" evidence="10">
    <location>
        <begin position="946"/>
        <end position="970"/>
    </location>
</feature>
<dbReference type="InterPro" id="IPR014001">
    <property type="entry name" value="Helicase_ATP-bd"/>
</dbReference>
<dbReference type="GO" id="GO:0003724">
    <property type="term" value="F:RNA helicase activity"/>
    <property type="evidence" value="ECO:0007669"/>
    <property type="project" value="UniProtKB-EC"/>
</dbReference>
<dbReference type="InterPro" id="IPR005580">
    <property type="entry name" value="DbpA/CsdA_RNA-bd_dom"/>
</dbReference>
<feature type="transmembrane region" description="Helical" evidence="11">
    <location>
        <begin position="220"/>
        <end position="246"/>
    </location>
</feature>
<keyword evidence="11" id="KW-1133">Transmembrane helix</keyword>
<dbReference type="InterPro" id="IPR027417">
    <property type="entry name" value="P-loop_NTPase"/>
</dbReference>
<feature type="region of interest" description="Disordered" evidence="10">
    <location>
        <begin position="1040"/>
        <end position="1109"/>
    </location>
</feature>
<keyword evidence="8" id="KW-0346">Stress response</keyword>
<dbReference type="EC" id="3.6.4.13" evidence="1"/>
<feature type="domain" description="DEAD-box RNA helicase Q" evidence="14">
    <location>
        <begin position="501"/>
        <end position="529"/>
    </location>
</feature>
<dbReference type="CDD" id="cd00268">
    <property type="entry name" value="DEADc"/>
    <property type="match status" value="1"/>
</dbReference>
<evidence type="ECO:0000256" key="8">
    <source>
        <dbReference type="ARBA" id="ARBA00023016"/>
    </source>
</evidence>
<dbReference type="SMART" id="SM00487">
    <property type="entry name" value="DEXDc"/>
    <property type="match status" value="1"/>
</dbReference>
<evidence type="ECO:0000256" key="3">
    <source>
        <dbReference type="ARBA" id="ARBA00022741"/>
    </source>
</evidence>
<dbReference type="InterPro" id="IPR018650">
    <property type="entry name" value="STSV1_Orf64"/>
</dbReference>
<feature type="short sequence motif" description="Q motif" evidence="9">
    <location>
        <begin position="501"/>
        <end position="529"/>
    </location>
</feature>
<protein>
    <recommendedName>
        <fullName evidence="1">RNA helicase</fullName>
        <ecNumber evidence="1">3.6.4.13</ecNumber>
    </recommendedName>
</protein>
<dbReference type="Gene3D" id="3.40.50.300">
    <property type="entry name" value="P-loop containing nucleotide triphosphate hydrolases"/>
    <property type="match status" value="2"/>
</dbReference>
<dbReference type="PROSITE" id="PS51192">
    <property type="entry name" value="HELICASE_ATP_BIND_1"/>
    <property type="match status" value="1"/>
</dbReference>
<comment type="caution">
    <text evidence="15">The sequence shown here is derived from an EMBL/GenBank/DDBJ whole genome shotgun (WGS) entry which is preliminary data.</text>
</comment>
<dbReference type="GO" id="GO:0005524">
    <property type="term" value="F:ATP binding"/>
    <property type="evidence" value="ECO:0007669"/>
    <property type="project" value="UniProtKB-KW"/>
</dbReference>
<dbReference type="SUPFAM" id="SSF52540">
    <property type="entry name" value="P-loop containing nucleoside triphosphate hydrolases"/>
    <property type="match status" value="1"/>
</dbReference>
<keyword evidence="2" id="KW-0963">Cytoplasm</keyword>
<dbReference type="EMBL" id="BRXU01000063">
    <property type="protein sequence ID" value="GLC62396.1"/>
    <property type="molecule type" value="Genomic_DNA"/>
</dbReference>
<evidence type="ECO:0000259" key="13">
    <source>
        <dbReference type="PROSITE" id="PS51194"/>
    </source>
</evidence>
<evidence type="ECO:0000256" key="1">
    <source>
        <dbReference type="ARBA" id="ARBA00012552"/>
    </source>
</evidence>
<dbReference type="PROSITE" id="PS51194">
    <property type="entry name" value="HELICASE_CTER"/>
    <property type="match status" value="1"/>
</dbReference>
<evidence type="ECO:0000313" key="15">
    <source>
        <dbReference type="EMBL" id="GLC62396.1"/>
    </source>
</evidence>
<feature type="transmembrane region" description="Helical" evidence="11">
    <location>
        <begin position="355"/>
        <end position="375"/>
    </location>
</feature>
<dbReference type="Pfam" id="PF25399">
    <property type="entry name" value="DeaD_dimer"/>
    <property type="match status" value="1"/>
</dbReference>
<dbReference type="InterPro" id="IPR057325">
    <property type="entry name" value="DeaD_dimer"/>
</dbReference>
<evidence type="ECO:0000256" key="10">
    <source>
        <dbReference type="SAM" id="MobiDB-lite"/>
    </source>
</evidence>
<dbReference type="GO" id="GO:0033592">
    <property type="term" value="F:RNA strand annealing activity"/>
    <property type="evidence" value="ECO:0007669"/>
    <property type="project" value="TreeGrafter"/>
</dbReference>
<evidence type="ECO:0000256" key="9">
    <source>
        <dbReference type="PROSITE-ProRule" id="PRU00552"/>
    </source>
</evidence>
<dbReference type="HAMAP" id="MF_00964">
    <property type="entry name" value="DEAD_helicase_DeaD"/>
    <property type="match status" value="1"/>
</dbReference>
<dbReference type="Pfam" id="PF00271">
    <property type="entry name" value="Helicase_C"/>
    <property type="match status" value="1"/>
</dbReference>
<dbReference type="Proteomes" id="UP001165080">
    <property type="component" value="Unassembled WGS sequence"/>
</dbReference>